<sequence length="163" mass="18376">MDQQKEEANVVLFVGCLPKEYKAFAYLSGGAACHWYFNPSITEAHPYYARIHNENIAIKLPPLSNEPVTFPELPKRQHKNLKVLFDSDPFTLPVPKELLEKSCISHLISYRHATYSPDLASIVSLKITSIVVYNQMSCVDLDKEHLIKSVIASHGRDVPLTSP</sequence>
<proteinExistence type="predicted"/>
<gene>
    <name evidence="1" type="ORF">Zm00014a_036057</name>
</gene>
<dbReference type="Proteomes" id="UP000251960">
    <property type="component" value="Chromosome 4"/>
</dbReference>
<dbReference type="PANTHER" id="PTHR47165">
    <property type="entry name" value="OS03G0429900 PROTEIN"/>
    <property type="match status" value="1"/>
</dbReference>
<dbReference type="EMBL" id="NCVQ01000005">
    <property type="protein sequence ID" value="PWZ26487.1"/>
    <property type="molecule type" value="Genomic_DNA"/>
</dbReference>
<dbReference type="PROSITE" id="PS51257">
    <property type="entry name" value="PROKAR_LIPOPROTEIN"/>
    <property type="match status" value="1"/>
</dbReference>
<reference evidence="1 2" key="1">
    <citation type="journal article" date="2018" name="Nat. Genet.">
        <title>Extensive intraspecific gene order and gene structural variations between Mo17 and other maize genomes.</title>
        <authorList>
            <person name="Sun S."/>
            <person name="Zhou Y."/>
            <person name="Chen J."/>
            <person name="Shi J."/>
            <person name="Zhao H."/>
            <person name="Zhao H."/>
            <person name="Song W."/>
            <person name="Zhang M."/>
            <person name="Cui Y."/>
            <person name="Dong X."/>
            <person name="Liu H."/>
            <person name="Ma X."/>
            <person name="Jiao Y."/>
            <person name="Wang B."/>
            <person name="Wei X."/>
            <person name="Stein J.C."/>
            <person name="Glaubitz J.C."/>
            <person name="Lu F."/>
            <person name="Yu G."/>
            <person name="Liang C."/>
            <person name="Fengler K."/>
            <person name="Li B."/>
            <person name="Rafalski A."/>
            <person name="Schnable P.S."/>
            <person name="Ware D.H."/>
            <person name="Buckler E.S."/>
            <person name="Lai J."/>
        </authorList>
    </citation>
    <scope>NUCLEOTIDE SEQUENCE [LARGE SCALE GENOMIC DNA]</scope>
    <source>
        <strain evidence="2">cv. Missouri 17</strain>
        <tissue evidence="1">Seedling</tissue>
    </source>
</reference>
<comment type="caution">
    <text evidence="1">The sequence shown here is derived from an EMBL/GenBank/DDBJ whole genome shotgun (WGS) entry which is preliminary data.</text>
</comment>
<evidence type="ECO:0000313" key="1">
    <source>
        <dbReference type="EMBL" id="PWZ26487.1"/>
    </source>
</evidence>
<accession>A0A3L6F484</accession>
<dbReference type="AlphaFoldDB" id="A0A3L6F484"/>
<organism evidence="1 2">
    <name type="scientific">Zea mays</name>
    <name type="common">Maize</name>
    <dbReference type="NCBI Taxonomy" id="4577"/>
    <lineage>
        <taxon>Eukaryota</taxon>
        <taxon>Viridiplantae</taxon>
        <taxon>Streptophyta</taxon>
        <taxon>Embryophyta</taxon>
        <taxon>Tracheophyta</taxon>
        <taxon>Spermatophyta</taxon>
        <taxon>Magnoliopsida</taxon>
        <taxon>Liliopsida</taxon>
        <taxon>Poales</taxon>
        <taxon>Poaceae</taxon>
        <taxon>PACMAD clade</taxon>
        <taxon>Panicoideae</taxon>
        <taxon>Andropogonodae</taxon>
        <taxon>Andropogoneae</taxon>
        <taxon>Tripsacinae</taxon>
        <taxon>Zea</taxon>
    </lineage>
</organism>
<evidence type="ECO:0000313" key="2">
    <source>
        <dbReference type="Proteomes" id="UP000251960"/>
    </source>
</evidence>
<dbReference type="PANTHER" id="PTHR47165:SF3">
    <property type="entry name" value="RETROTRANSPOSON-LIKE PROTEIN"/>
    <property type="match status" value="1"/>
</dbReference>
<protein>
    <submittedName>
        <fullName evidence="1">Uncharacterized protein</fullName>
    </submittedName>
</protein>
<name>A0A3L6F484_MAIZE</name>